<dbReference type="OrthoDB" id="5099850at2759"/>
<name>A0A2K0WB65_GIBNY</name>
<gene>
    <name evidence="2" type="ORF">FNYG_07123</name>
</gene>
<comment type="caution">
    <text evidence="2">The sequence shown here is derived from an EMBL/GenBank/DDBJ whole genome shotgun (WGS) entry which is preliminary data.</text>
</comment>
<sequence>MPKKTLRQKELARKGFEEREAKRQQNQGRGSGQVQEQNQQSGAGHGNMSRNKNRNFSGIGPSLPSKHGIRKRENDSGMSIVDSMQRRNWDGEIGLANTSYGRGPQNCIVTSAHTNKLEARTDRPDGNQIITTPQAALDTRQVIPTAETARPVFCAECGGSTHTMKDCITTVTGGIRGCIFCNNQNHVTDHCRQFTCLNLGERVKLLVTDRAGKPPIFTDTAWWVYLYRFLTVRHTMGQLIPDKFPWTMDFAREVYRGTRGKSIKEYQSDFDRTQSVGVLPRDWRMQSMNDVFTNFWDKEGKVWPERLDELPSLTDANTERTTSAQGTVNVDEPATAEVQRLRETVIRQAVQIGEKDREIERLKKENEDLKRMLA</sequence>
<evidence type="ECO:0008006" key="4">
    <source>
        <dbReference type="Google" id="ProtNLM"/>
    </source>
</evidence>
<feature type="compositionally biased region" description="Polar residues" evidence="1">
    <location>
        <begin position="24"/>
        <end position="56"/>
    </location>
</feature>
<organism evidence="2 3">
    <name type="scientific">Gibberella nygamai</name>
    <name type="common">Bean root rot disease fungus</name>
    <name type="synonym">Fusarium nygamai</name>
    <dbReference type="NCBI Taxonomy" id="42673"/>
    <lineage>
        <taxon>Eukaryota</taxon>
        <taxon>Fungi</taxon>
        <taxon>Dikarya</taxon>
        <taxon>Ascomycota</taxon>
        <taxon>Pezizomycotina</taxon>
        <taxon>Sordariomycetes</taxon>
        <taxon>Hypocreomycetidae</taxon>
        <taxon>Hypocreales</taxon>
        <taxon>Nectriaceae</taxon>
        <taxon>Fusarium</taxon>
        <taxon>Fusarium fujikuroi species complex</taxon>
    </lineage>
</organism>
<evidence type="ECO:0000313" key="2">
    <source>
        <dbReference type="EMBL" id="PNP79507.1"/>
    </source>
</evidence>
<evidence type="ECO:0000313" key="3">
    <source>
        <dbReference type="Proteomes" id="UP000236664"/>
    </source>
</evidence>
<reference evidence="2 3" key="1">
    <citation type="submission" date="2017-06" db="EMBL/GenBank/DDBJ databases">
        <title>Genome of Fusarium nygamai isolate CS10214.</title>
        <authorList>
            <person name="Gardiner D.M."/>
            <person name="Obanor F."/>
            <person name="Kazan K."/>
        </authorList>
    </citation>
    <scope>NUCLEOTIDE SEQUENCE [LARGE SCALE GENOMIC DNA]</scope>
    <source>
        <strain evidence="2 3">CS10214</strain>
    </source>
</reference>
<dbReference type="AlphaFoldDB" id="A0A2K0WB65"/>
<accession>A0A2K0WB65</accession>
<evidence type="ECO:0000256" key="1">
    <source>
        <dbReference type="SAM" id="MobiDB-lite"/>
    </source>
</evidence>
<feature type="region of interest" description="Disordered" evidence="1">
    <location>
        <begin position="1"/>
        <end position="83"/>
    </location>
</feature>
<dbReference type="Proteomes" id="UP000236664">
    <property type="component" value="Unassembled WGS sequence"/>
</dbReference>
<protein>
    <recommendedName>
        <fullName evidence="4">CCHC-type domain-containing protein</fullName>
    </recommendedName>
</protein>
<keyword evidence="3" id="KW-1185">Reference proteome</keyword>
<feature type="compositionally biased region" description="Basic and acidic residues" evidence="1">
    <location>
        <begin position="7"/>
        <end position="23"/>
    </location>
</feature>
<dbReference type="EMBL" id="MTQA01000090">
    <property type="protein sequence ID" value="PNP79507.1"/>
    <property type="molecule type" value="Genomic_DNA"/>
</dbReference>
<proteinExistence type="predicted"/>